<keyword evidence="3 7" id="KW-0812">Transmembrane</keyword>
<feature type="binding site" evidence="6">
    <location>
        <position position="277"/>
    </location>
    <ligand>
        <name>Zn(2+)</name>
        <dbReference type="ChEBI" id="CHEBI:29105"/>
    </ligand>
</feature>
<keyword evidence="9" id="KW-1185">Reference proteome</keyword>
<dbReference type="GeneID" id="578799"/>
<dbReference type="RefSeq" id="XP_784040.1">
    <property type="nucleotide sequence ID" value="XM_778947.5"/>
</dbReference>
<dbReference type="KEGG" id="spu:578799"/>
<dbReference type="GO" id="GO:0046872">
    <property type="term" value="F:metal ion binding"/>
    <property type="evidence" value="ECO:0007669"/>
    <property type="project" value="UniProtKB-KW"/>
</dbReference>
<feature type="transmembrane region" description="Helical" evidence="7">
    <location>
        <begin position="97"/>
        <end position="122"/>
    </location>
</feature>
<feature type="transmembrane region" description="Helical" evidence="7">
    <location>
        <begin position="201"/>
        <end position="223"/>
    </location>
</feature>
<dbReference type="FunCoup" id="A0A7M7TGC1">
    <property type="interactions" value="30"/>
</dbReference>
<dbReference type="OMA" id="HRVVMCH"/>
<dbReference type="GO" id="GO:0048545">
    <property type="term" value="P:response to steroid hormone"/>
    <property type="evidence" value="ECO:0000318"/>
    <property type="project" value="GO_Central"/>
</dbReference>
<evidence type="ECO:0000313" key="9">
    <source>
        <dbReference type="Proteomes" id="UP000007110"/>
    </source>
</evidence>
<dbReference type="AlphaFoldDB" id="A0A7M7TGC1"/>
<comment type="subcellular location">
    <subcellularLocation>
        <location evidence="1">Membrane</location>
        <topology evidence="1">Multi-pass membrane protein</topology>
    </subcellularLocation>
</comment>
<organism evidence="8 9">
    <name type="scientific">Strongylocentrotus purpuratus</name>
    <name type="common">Purple sea urchin</name>
    <dbReference type="NCBI Taxonomy" id="7668"/>
    <lineage>
        <taxon>Eukaryota</taxon>
        <taxon>Metazoa</taxon>
        <taxon>Echinodermata</taxon>
        <taxon>Eleutherozoa</taxon>
        <taxon>Echinozoa</taxon>
        <taxon>Echinoidea</taxon>
        <taxon>Euechinoidea</taxon>
        <taxon>Echinacea</taxon>
        <taxon>Camarodonta</taxon>
        <taxon>Echinidea</taxon>
        <taxon>Strongylocentrotidae</taxon>
        <taxon>Strongylocentrotus</taxon>
    </lineage>
</organism>
<evidence type="ECO:0000256" key="3">
    <source>
        <dbReference type="ARBA" id="ARBA00022692"/>
    </source>
</evidence>
<keyword evidence="5 7" id="KW-0472">Membrane</keyword>
<dbReference type="InParanoid" id="A0A7M7TGC1"/>
<dbReference type="GO" id="GO:0003707">
    <property type="term" value="F:nuclear steroid receptor activity"/>
    <property type="evidence" value="ECO:0000318"/>
    <property type="project" value="GO_Central"/>
</dbReference>
<reference evidence="9" key="1">
    <citation type="submission" date="2015-02" db="EMBL/GenBank/DDBJ databases">
        <title>Genome sequencing for Strongylocentrotus purpuratus.</title>
        <authorList>
            <person name="Murali S."/>
            <person name="Liu Y."/>
            <person name="Vee V."/>
            <person name="English A."/>
            <person name="Wang M."/>
            <person name="Skinner E."/>
            <person name="Han Y."/>
            <person name="Muzny D.M."/>
            <person name="Worley K.C."/>
            <person name="Gibbs R.A."/>
        </authorList>
    </citation>
    <scope>NUCLEOTIDE SEQUENCE</scope>
</reference>
<keyword evidence="6" id="KW-0862">Zinc</keyword>
<dbReference type="PANTHER" id="PTHR20855">
    <property type="entry name" value="ADIPOR/PROGESTIN RECEPTOR-RELATED"/>
    <property type="match status" value="1"/>
</dbReference>
<evidence type="ECO:0000256" key="7">
    <source>
        <dbReference type="SAM" id="Phobius"/>
    </source>
</evidence>
<dbReference type="OrthoDB" id="535992at2759"/>
<evidence type="ECO:0000256" key="2">
    <source>
        <dbReference type="ARBA" id="ARBA00007018"/>
    </source>
</evidence>
<dbReference type="GO" id="GO:0005496">
    <property type="term" value="F:steroid binding"/>
    <property type="evidence" value="ECO:0000318"/>
    <property type="project" value="GO_Central"/>
</dbReference>
<evidence type="ECO:0000256" key="4">
    <source>
        <dbReference type="ARBA" id="ARBA00022989"/>
    </source>
</evidence>
<reference evidence="8" key="2">
    <citation type="submission" date="2021-01" db="UniProtKB">
        <authorList>
            <consortium name="EnsemblMetazoa"/>
        </authorList>
    </citation>
    <scope>IDENTIFICATION</scope>
</reference>
<feature type="binding site" evidence="6">
    <location>
        <position position="120"/>
    </location>
    <ligand>
        <name>Zn(2+)</name>
        <dbReference type="ChEBI" id="CHEBI:29105"/>
    </ligand>
</feature>
<dbReference type="EnsemblMetazoa" id="XM_778947">
    <property type="protein sequence ID" value="XP_784040"/>
    <property type="gene ID" value="LOC578799"/>
</dbReference>
<feature type="transmembrane region" description="Helical" evidence="7">
    <location>
        <begin position="313"/>
        <end position="331"/>
    </location>
</feature>
<evidence type="ECO:0000256" key="5">
    <source>
        <dbReference type="ARBA" id="ARBA00023136"/>
    </source>
</evidence>
<feature type="transmembrane region" description="Helical" evidence="7">
    <location>
        <begin position="134"/>
        <end position="155"/>
    </location>
</feature>
<accession>A0A7M7TGC1</accession>
<feature type="binding site" evidence="6">
    <location>
        <position position="273"/>
    </location>
    <ligand>
        <name>Zn(2+)</name>
        <dbReference type="ChEBI" id="CHEBI:29105"/>
    </ligand>
</feature>
<comment type="similarity">
    <text evidence="2">Belongs to the ADIPOR family.</text>
</comment>
<dbReference type="Proteomes" id="UP000007110">
    <property type="component" value="Unassembled WGS sequence"/>
</dbReference>
<evidence type="ECO:0000313" key="8">
    <source>
        <dbReference type="EnsemblMetazoa" id="XP_784040"/>
    </source>
</evidence>
<sequence length="345" mass="40050">MWENVNFRRLLGGASKNGYRGSADFDTRDVDEVPVIFQEPFVKYGYREPHHGLTYYAKSFLELHNESLNVWTHAAAFSILLYQSYQFCSPLDVMNDPYALIFAIFCACCCTFLLLSAIAHLFHSHSELTHYTCWFIDYLGMSIYGFGGSLAHYYFSALPSFMHSVSWFFIPLLLVLSYGVCFCCSFAKYRYKRPYPFARKLWQLGSVGAGYVLIITPIYHRLLGCLFSDQPMDQALFFHFLQVSFILPSIFFFAAPYPQKLQPGKYDIVGHGHQMFHVAMAFVSYYQMKAVHLDFLHRRDEYSTHTDPSMIQAILYITVLVIADIITLFVFRHKVWQNISKVDMD</sequence>
<dbReference type="PANTHER" id="PTHR20855:SF92">
    <property type="entry name" value="PROGESTIN AND ADIPOQ RECEPTOR FAMILY MEMBER 3-LIKE"/>
    <property type="match status" value="1"/>
</dbReference>
<proteinExistence type="inferred from homology"/>
<keyword evidence="6" id="KW-0479">Metal-binding</keyword>
<evidence type="ECO:0000256" key="6">
    <source>
        <dbReference type="PIRSR" id="PIRSR604254-1"/>
    </source>
</evidence>
<name>A0A7M7TGC1_STRPU</name>
<dbReference type="Pfam" id="PF03006">
    <property type="entry name" value="HlyIII"/>
    <property type="match status" value="1"/>
</dbReference>
<feature type="transmembrane region" description="Helical" evidence="7">
    <location>
        <begin position="167"/>
        <end position="189"/>
    </location>
</feature>
<keyword evidence="4 7" id="KW-1133">Transmembrane helix</keyword>
<dbReference type="InterPro" id="IPR004254">
    <property type="entry name" value="AdipoR/HlyIII-related"/>
</dbReference>
<dbReference type="GO" id="GO:0005886">
    <property type="term" value="C:plasma membrane"/>
    <property type="evidence" value="ECO:0000318"/>
    <property type="project" value="GO_Central"/>
</dbReference>
<protein>
    <submittedName>
        <fullName evidence="8">Uncharacterized protein</fullName>
    </submittedName>
</protein>
<evidence type="ECO:0000256" key="1">
    <source>
        <dbReference type="ARBA" id="ARBA00004141"/>
    </source>
</evidence>
<feature type="transmembrane region" description="Helical" evidence="7">
    <location>
        <begin position="235"/>
        <end position="254"/>
    </location>
</feature>